<dbReference type="InterPro" id="IPR050807">
    <property type="entry name" value="TransReg_Diox_bact_type"/>
</dbReference>
<evidence type="ECO:0000313" key="3">
    <source>
        <dbReference type="EMBL" id="GBU06613.1"/>
    </source>
</evidence>
<dbReference type="PANTHER" id="PTHR46797:SF2">
    <property type="entry name" value="TRANSCRIPTIONAL REGULATOR"/>
    <property type="match status" value="1"/>
</dbReference>
<dbReference type="SUPFAM" id="SSF47413">
    <property type="entry name" value="lambda repressor-like DNA-binding domains"/>
    <property type="match status" value="1"/>
</dbReference>
<dbReference type="Proteomes" id="UP000294613">
    <property type="component" value="Unassembled WGS sequence"/>
</dbReference>
<dbReference type="InterPro" id="IPR001387">
    <property type="entry name" value="Cro/C1-type_HTH"/>
</dbReference>
<comment type="caution">
    <text evidence="4">The sequence shown here is derived from an EMBL/GenBank/DDBJ whole genome shotgun (WGS) entry which is preliminary data.</text>
</comment>
<sequence length="129" mass="14495">MNNNDVGKNIKNIREQRKLSQKRLAELTGRGESAISNYENGVTEIPCSALLDIAKALECGPEEFFGVQSDNFNPVAELRIYTLEDRQEVAGILVKNGYTVRQIKVPREKGKSNYFCIQAKLEESSLESQ</sequence>
<proteinExistence type="predicted"/>
<dbReference type="GO" id="GO:0005829">
    <property type="term" value="C:cytosol"/>
    <property type="evidence" value="ECO:0007669"/>
    <property type="project" value="TreeGrafter"/>
</dbReference>
<evidence type="ECO:0000313" key="5">
    <source>
        <dbReference type="Proteomes" id="UP000294613"/>
    </source>
</evidence>
<gene>
    <name evidence="4" type="ORF">EDD74_12232</name>
    <name evidence="3" type="ORF">FAEUMB_31540</name>
</gene>
<dbReference type="RefSeq" id="WP_116442439.1">
    <property type="nucleotide sequence ID" value="NZ_BHEO01000008.1"/>
</dbReference>
<dbReference type="AlphaFoldDB" id="A0A4R3JHB3"/>
<dbReference type="Gene3D" id="1.10.260.40">
    <property type="entry name" value="lambda repressor-like DNA-binding domains"/>
    <property type="match status" value="1"/>
</dbReference>
<keyword evidence="1" id="KW-0238">DNA-binding</keyword>
<dbReference type="Proteomes" id="UP000702954">
    <property type="component" value="Unassembled WGS sequence"/>
</dbReference>
<dbReference type="InterPro" id="IPR010982">
    <property type="entry name" value="Lambda_DNA-bd_dom_sf"/>
</dbReference>
<accession>A0A4R3JHB3</accession>
<reference evidence="3 6" key="1">
    <citation type="journal article" date="2018" name="Int. J. Syst. Evol. Microbiol.">
        <title>Draft Genome Sequence of Faecalimonas umbilicata JCM 30896T, an Acetate-Producing Bacterium Isolated from Human Feces.</title>
        <authorList>
            <person name="Sakamoto M."/>
            <person name="Ikeyama N."/>
            <person name="Yuki M."/>
            <person name="Ohkuma M."/>
        </authorList>
    </citation>
    <scope>NUCLEOTIDE SEQUENCE [LARGE SCALE GENOMIC DNA]</scope>
    <source>
        <strain evidence="3 6">EGH7</strain>
    </source>
</reference>
<name>A0A4R3JHB3_9FIRM</name>
<organism evidence="4 5">
    <name type="scientific">Faecalimonas umbilicata</name>
    <dbReference type="NCBI Taxonomy" id="1912855"/>
    <lineage>
        <taxon>Bacteria</taxon>
        <taxon>Bacillati</taxon>
        <taxon>Bacillota</taxon>
        <taxon>Clostridia</taxon>
        <taxon>Lachnospirales</taxon>
        <taxon>Lachnospiraceae</taxon>
        <taxon>Faecalimonas</taxon>
    </lineage>
</organism>
<dbReference type="SMART" id="SM00530">
    <property type="entry name" value="HTH_XRE"/>
    <property type="match status" value="1"/>
</dbReference>
<feature type="domain" description="HTH cro/C1-type" evidence="2">
    <location>
        <begin position="10"/>
        <end position="64"/>
    </location>
</feature>
<dbReference type="GO" id="GO:0003700">
    <property type="term" value="F:DNA-binding transcription factor activity"/>
    <property type="evidence" value="ECO:0007669"/>
    <property type="project" value="TreeGrafter"/>
</dbReference>
<dbReference type="PANTHER" id="PTHR46797">
    <property type="entry name" value="HTH-TYPE TRANSCRIPTIONAL REGULATOR"/>
    <property type="match status" value="1"/>
</dbReference>
<evidence type="ECO:0000259" key="2">
    <source>
        <dbReference type="PROSITE" id="PS50943"/>
    </source>
</evidence>
<dbReference type="Pfam" id="PF01381">
    <property type="entry name" value="HTH_3"/>
    <property type="match status" value="1"/>
</dbReference>
<evidence type="ECO:0000313" key="4">
    <source>
        <dbReference type="EMBL" id="TCS65538.1"/>
    </source>
</evidence>
<protein>
    <submittedName>
        <fullName evidence="4">Transcriptional regulator with XRE-family HTH domain</fullName>
    </submittedName>
</protein>
<dbReference type="CDD" id="cd00093">
    <property type="entry name" value="HTH_XRE"/>
    <property type="match status" value="1"/>
</dbReference>
<dbReference type="EMBL" id="BHEO01000008">
    <property type="protein sequence ID" value="GBU06613.1"/>
    <property type="molecule type" value="Genomic_DNA"/>
</dbReference>
<dbReference type="GO" id="GO:0003677">
    <property type="term" value="F:DNA binding"/>
    <property type="evidence" value="ECO:0007669"/>
    <property type="project" value="UniProtKB-KW"/>
</dbReference>
<reference evidence="4 5" key="2">
    <citation type="submission" date="2019-03" db="EMBL/GenBank/DDBJ databases">
        <title>Genomic Encyclopedia of Type Strains, Phase IV (KMG-IV): sequencing the most valuable type-strain genomes for metagenomic binning, comparative biology and taxonomic classification.</title>
        <authorList>
            <person name="Goeker M."/>
        </authorList>
    </citation>
    <scope>NUCLEOTIDE SEQUENCE [LARGE SCALE GENOMIC DNA]</scope>
    <source>
        <strain evidence="4 5">DSM 103426</strain>
    </source>
</reference>
<dbReference type="PROSITE" id="PS50943">
    <property type="entry name" value="HTH_CROC1"/>
    <property type="match status" value="1"/>
</dbReference>
<evidence type="ECO:0000256" key="1">
    <source>
        <dbReference type="ARBA" id="ARBA00023125"/>
    </source>
</evidence>
<dbReference type="EMBL" id="SLZV01000022">
    <property type="protein sequence ID" value="TCS65538.1"/>
    <property type="molecule type" value="Genomic_DNA"/>
</dbReference>
<evidence type="ECO:0000313" key="6">
    <source>
        <dbReference type="Proteomes" id="UP000702954"/>
    </source>
</evidence>
<keyword evidence="6" id="KW-1185">Reference proteome</keyword>